<dbReference type="CDD" id="cd12797">
    <property type="entry name" value="M23_peptidase"/>
    <property type="match status" value="1"/>
</dbReference>
<evidence type="ECO:0000313" key="4">
    <source>
        <dbReference type="EMBL" id="OLN31478.1"/>
    </source>
</evidence>
<dbReference type="SUPFAM" id="SSF51261">
    <property type="entry name" value="Duplicated hybrid motif"/>
    <property type="match status" value="1"/>
</dbReference>
<dbReference type="Gene3D" id="3.10.350.10">
    <property type="entry name" value="LysM domain"/>
    <property type="match status" value="1"/>
</dbReference>
<dbReference type="Proteomes" id="UP000186102">
    <property type="component" value="Unassembled WGS sequence"/>
</dbReference>
<dbReference type="SMART" id="SM00257">
    <property type="entry name" value="LysM"/>
    <property type="match status" value="1"/>
</dbReference>
<dbReference type="EMBL" id="MLBF01000018">
    <property type="protein sequence ID" value="OLN31478.1"/>
    <property type="molecule type" value="Genomic_DNA"/>
</dbReference>
<dbReference type="PROSITE" id="PS51782">
    <property type="entry name" value="LYSM"/>
    <property type="match status" value="1"/>
</dbReference>
<dbReference type="Pfam" id="PF01476">
    <property type="entry name" value="LysM"/>
    <property type="match status" value="1"/>
</dbReference>
<dbReference type="InterPro" id="IPR016047">
    <property type="entry name" value="M23ase_b-sheet_dom"/>
</dbReference>
<dbReference type="InterPro" id="IPR011098">
    <property type="entry name" value="G5_dom"/>
</dbReference>
<gene>
    <name evidence="4" type="ORF">DSOL_2651</name>
</gene>
<protein>
    <submittedName>
        <fullName evidence="4">Metalloendopeptidase</fullName>
    </submittedName>
</protein>
<dbReference type="GO" id="GO:0004222">
    <property type="term" value="F:metalloendopeptidase activity"/>
    <property type="evidence" value="ECO:0007669"/>
    <property type="project" value="TreeGrafter"/>
</dbReference>
<feature type="domain" description="G5" evidence="2">
    <location>
        <begin position="222"/>
        <end position="302"/>
    </location>
</feature>
<sequence>MVIGSATVYLSSTASAAYLVVNGQKTGIVGSVEIGQHLVDEILAKRGQAINKAAKTNDHIEYQLVRVKKAELLGEMSTKIELEKKLTSYIDGYALDIAGTQIAILPNQEDIQKVLKTYQEFYTNPSDNNKLTSVEFSESTSTKPVEAQPDQVKLPDQVLKELKDGKITTTEYTVQANDSWWLIARKNDMKTKEVLASNPGMTEDSKLQAGQKIKLVSVTPYLTVMSKGILTSTEIIAFDVVTNTDTKLARGESVVKEQGSDGEKLVTYSYLQKNGKDITKQVINEKVIKSPVSQVVDKGPSSTPVSVAYSISRGSGSTSGIVWPLRGSINSYYGSRHGSFHTGIDIGGDVGDPYTAAASGTIVAAGWGGGYGNMILIDHGNGVMTRYAHSSRLLVSVGQSVSRGQTIGLVGTTGNSTGPHLHFEVILNGDTVNPLSYLH</sequence>
<dbReference type="CDD" id="cd00118">
    <property type="entry name" value="LysM"/>
    <property type="match status" value="1"/>
</dbReference>
<dbReference type="PANTHER" id="PTHR21666:SF270">
    <property type="entry name" value="MUREIN HYDROLASE ACTIVATOR ENVC"/>
    <property type="match status" value="1"/>
</dbReference>
<feature type="domain" description="LysM" evidence="3">
    <location>
        <begin position="170"/>
        <end position="215"/>
    </location>
</feature>
<dbReference type="InterPro" id="IPR011055">
    <property type="entry name" value="Dup_hybrid_motif"/>
</dbReference>
<dbReference type="Gene3D" id="2.20.230.10">
    <property type="entry name" value="Resuscitation-promoting factor rpfb"/>
    <property type="match status" value="1"/>
</dbReference>
<evidence type="ECO:0000259" key="3">
    <source>
        <dbReference type="PROSITE" id="PS51782"/>
    </source>
</evidence>
<dbReference type="SMART" id="SM01208">
    <property type="entry name" value="G5"/>
    <property type="match status" value="1"/>
</dbReference>
<dbReference type="PROSITE" id="PS51109">
    <property type="entry name" value="G5"/>
    <property type="match status" value="1"/>
</dbReference>
<organism evidence="4 5">
    <name type="scientific">Desulfosporosinus metallidurans</name>
    <dbReference type="NCBI Taxonomy" id="1888891"/>
    <lineage>
        <taxon>Bacteria</taxon>
        <taxon>Bacillati</taxon>
        <taxon>Bacillota</taxon>
        <taxon>Clostridia</taxon>
        <taxon>Eubacteriales</taxon>
        <taxon>Desulfitobacteriaceae</taxon>
        <taxon>Desulfosporosinus</taxon>
    </lineage>
</organism>
<dbReference type="AlphaFoldDB" id="A0A1Q8QVZ4"/>
<dbReference type="InterPro" id="IPR036779">
    <property type="entry name" value="LysM_dom_sf"/>
</dbReference>
<dbReference type="InterPro" id="IPR018392">
    <property type="entry name" value="LysM"/>
</dbReference>
<dbReference type="STRING" id="1888891.DSOL_2651"/>
<dbReference type="Pfam" id="PF07501">
    <property type="entry name" value="G5"/>
    <property type="match status" value="1"/>
</dbReference>
<dbReference type="Pfam" id="PF01551">
    <property type="entry name" value="Peptidase_M23"/>
    <property type="match status" value="1"/>
</dbReference>
<accession>A0A1Q8QVZ4</accession>
<proteinExistence type="predicted"/>
<comment type="caution">
    <text evidence="4">The sequence shown here is derived from an EMBL/GenBank/DDBJ whole genome shotgun (WGS) entry which is preliminary data.</text>
</comment>
<evidence type="ECO:0000259" key="2">
    <source>
        <dbReference type="PROSITE" id="PS51109"/>
    </source>
</evidence>
<dbReference type="InterPro" id="IPR050570">
    <property type="entry name" value="Cell_wall_metabolism_enzyme"/>
</dbReference>
<name>A0A1Q8QVZ4_9FIRM</name>
<keyword evidence="1" id="KW-0732">Signal</keyword>
<reference evidence="4 5" key="1">
    <citation type="submission" date="2016-09" db="EMBL/GenBank/DDBJ databases">
        <title>Complete genome of Desulfosporosinus sp. OL.</title>
        <authorList>
            <person name="Mardanov A."/>
            <person name="Beletsky A."/>
            <person name="Panova A."/>
            <person name="Karnachuk O."/>
            <person name="Ravin N."/>
        </authorList>
    </citation>
    <scope>NUCLEOTIDE SEQUENCE [LARGE SCALE GENOMIC DNA]</scope>
    <source>
        <strain evidence="4 5">OL</strain>
    </source>
</reference>
<keyword evidence="5" id="KW-1185">Reference proteome</keyword>
<dbReference type="SUPFAM" id="SSF54106">
    <property type="entry name" value="LysM domain"/>
    <property type="match status" value="1"/>
</dbReference>
<evidence type="ECO:0000313" key="5">
    <source>
        <dbReference type="Proteomes" id="UP000186102"/>
    </source>
</evidence>
<evidence type="ECO:0000256" key="1">
    <source>
        <dbReference type="ARBA" id="ARBA00022729"/>
    </source>
</evidence>
<dbReference type="PANTHER" id="PTHR21666">
    <property type="entry name" value="PEPTIDASE-RELATED"/>
    <property type="match status" value="1"/>
</dbReference>
<dbReference type="Gene3D" id="2.70.70.10">
    <property type="entry name" value="Glucose Permease (Domain IIA)"/>
    <property type="match status" value="1"/>
</dbReference>